<organism evidence="14 15">
    <name type="scientific">Symplocastrum torsivum CPER-KK1</name>
    <dbReference type="NCBI Taxonomy" id="450513"/>
    <lineage>
        <taxon>Bacteria</taxon>
        <taxon>Bacillati</taxon>
        <taxon>Cyanobacteriota</taxon>
        <taxon>Cyanophyceae</taxon>
        <taxon>Oscillatoriophycideae</taxon>
        <taxon>Oscillatoriales</taxon>
        <taxon>Microcoleaceae</taxon>
        <taxon>Symplocastrum</taxon>
    </lineage>
</organism>
<accession>A0A951PQG5</accession>
<evidence type="ECO:0000256" key="4">
    <source>
        <dbReference type="ARBA" id="ARBA00020268"/>
    </source>
</evidence>
<dbReference type="InterPro" id="IPR002528">
    <property type="entry name" value="MATE_fam"/>
</dbReference>
<dbReference type="Proteomes" id="UP000753908">
    <property type="component" value="Unassembled WGS sequence"/>
</dbReference>
<feature type="transmembrane region" description="Helical" evidence="13">
    <location>
        <begin position="443"/>
        <end position="459"/>
    </location>
</feature>
<dbReference type="PANTHER" id="PTHR43298">
    <property type="entry name" value="MULTIDRUG RESISTANCE PROTEIN NORM-RELATED"/>
    <property type="match status" value="1"/>
</dbReference>
<keyword evidence="6" id="KW-0050">Antiport</keyword>
<comment type="caution">
    <text evidence="14">The sequence shown here is derived from an EMBL/GenBank/DDBJ whole genome shotgun (WGS) entry which is preliminary data.</text>
</comment>
<dbReference type="GO" id="GO:0006811">
    <property type="term" value="P:monoatomic ion transport"/>
    <property type="evidence" value="ECO:0007669"/>
    <property type="project" value="UniProtKB-KW"/>
</dbReference>
<evidence type="ECO:0000256" key="6">
    <source>
        <dbReference type="ARBA" id="ARBA00022449"/>
    </source>
</evidence>
<comment type="subcellular location">
    <subcellularLocation>
        <location evidence="2">Cell membrane</location>
        <topology evidence="2">Multi-pass membrane protein</topology>
    </subcellularLocation>
</comment>
<reference evidence="14" key="2">
    <citation type="journal article" date="2022" name="Microbiol. Resour. Announc.">
        <title>Metagenome Sequencing to Explore Phylogenomics of Terrestrial Cyanobacteria.</title>
        <authorList>
            <person name="Ward R.D."/>
            <person name="Stajich J.E."/>
            <person name="Johansen J.R."/>
            <person name="Huntemann M."/>
            <person name="Clum A."/>
            <person name="Foster B."/>
            <person name="Foster B."/>
            <person name="Roux S."/>
            <person name="Palaniappan K."/>
            <person name="Varghese N."/>
            <person name="Mukherjee S."/>
            <person name="Reddy T.B.K."/>
            <person name="Daum C."/>
            <person name="Copeland A."/>
            <person name="Chen I.A."/>
            <person name="Ivanova N.N."/>
            <person name="Kyrpides N.C."/>
            <person name="Shapiro N."/>
            <person name="Eloe-Fadrosh E.A."/>
            <person name="Pietrasiak N."/>
        </authorList>
    </citation>
    <scope>NUCLEOTIDE SEQUENCE</scope>
    <source>
        <strain evidence="14">CPER-KK1</strain>
    </source>
</reference>
<evidence type="ECO:0000256" key="13">
    <source>
        <dbReference type="SAM" id="Phobius"/>
    </source>
</evidence>
<feature type="transmembrane region" description="Helical" evidence="13">
    <location>
        <begin position="32"/>
        <end position="52"/>
    </location>
</feature>
<gene>
    <name evidence="14" type="ORF">KME25_23990</name>
</gene>
<proteinExistence type="inferred from homology"/>
<evidence type="ECO:0000256" key="8">
    <source>
        <dbReference type="ARBA" id="ARBA00022692"/>
    </source>
</evidence>
<evidence type="ECO:0000256" key="3">
    <source>
        <dbReference type="ARBA" id="ARBA00010199"/>
    </source>
</evidence>
<evidence type="ECO:0000256" key="12">
    <source>
        <dbReference type="ARBA" id="ARBA00031636"/>
    </source>
</evidence>
<name>A0A951PQG5_9CYAN</name>
<evidence type="ECO:0000256" key="7">
    <source>
        <dbReference type="ARBA" id="ARBA00022475"/>
    </source>
</evidence>
<evidence type="ECO:0000313" key="15">
    <source>
        <dbReference type="Proteomes" id="UP000753908"/>
    </source>
</evidence>
<evidence type="ECO:0000256" key="10">
    <source>
        <dbReference type="ARBA" id="ARBA00023065"/>
    </source>
</evidence>
<keyword evidence="11 13" id="KW-0472">Membrane</keyword>
<dbReference type="GO" id="GO:0005886">
    <property type="term" value="C:plasma membrane"/>
    <property type="evidence" value="ECO:0007669"/>
    <property type="project" value="UniProtKB-SubCell"/>
</dbReference>
<dbReference type="EMBL" id="JAHHIF010000042">
    <property type="protein sequence ID" value="MBW4547474.1"/>
    <property type="molecule type" value="Genomic_DNA"/>
</dbReference>
<dbReference type="GO" id="GO:0015297">
    <property type="term" value="F:antiporter activity"/>
    <property type="evidence" value="ECO:0007669"/>
    <property type="project" value="UniProtKB-KW"/>
</dbReference>
<evidence type="ECO:0000256" key="2">
    <source>
        <dbReference type="ARBA" id="ARBA00004651"/>
    </source>
</evidence>
<feature type="transmembrane region" description="Helical" evidence="13">
    <location>
        <begin position="330"/>
        <end position="354"/>
    </location>
</feature>
<reference evidence="14" key="1">
    <citation type="submission" date="2021-05" db="EMBL/GenBank/DDBJ databases">
        <authorList>
            <person name="Pietrasiak N."/>
            <person name="Ward R."/>
            <person name="Stajich J.E."/>
            <person name="Kurbessoian T."/>
        </authorList>
    </citation>
    <scope>NUCLEOTIDE SEQUENCE</scope>
    <source>
        <strain evidence="14">CPER-KK1</strain>
    </source>
</reference>
<feature type="transmembrane region" description="Helical" evidence="13">
    <location>
        <begin position="369"/>
        <end position="393"/>
    </location>
</feature>
<keyword evidence="7" id="KW-1003">Cell membrane</keyword>
<dbReference type="NCBIfam" id="TIGR00797">
    <property type="entry name" value="matE"/>
    <property type="match status" value="1"/>
</dbReference>
<dbReference type="CDD" id="cd13137">
    <property type="entry name" value="MATE_NorM_like"/>
    <property type="match status" value="1"/>
</dbReference>
<evidence type="ECO:0000313" key="14">
    <source>
        <dbReference type="EMBL" id="MBW4547474.1"/>
    </source>
</evidence>
<feature type="transmembrane region" description="Helical" evidence="13">
    <location>
        <begin position="183"/>
        <end position="203"/>
    </location>
</feature>
<feature type="transmembrane region" description="Helical" evidence="13">
    <location>
        <begin position="405"/>
        <end position="437"/>
    </location>
</feature>
<keyword evidence="5" id="KW-0813">Transport</keyword>
<dbReference type="AlphaFoldDB" id="A0A951PQG5"/>
<evidence type="ECO:0000256" key="9">
    <source>
        <dbReference type="ARBA" id="ARBA00022989"/>
    </source>
</evidence>
<dbReference type="GO" id="GO:0042910">
    <property type="term" value="F:xenobiotic transmembrane transporter activity"/>
    <property type="evidence" value="ECO:0007669"/>
    <property type="project" value="InterPro"/>
</dbReference>
<evidence type="ECO:0000256" key="11">
    <source>
        <dbReference type="ARBA" id="ARBA00023136"/>
    </source>
</evidence>
<dbReference type="InterPro" id="IPR050222">
    <property type="entry name" value="MATE_MdtK"/>
</dbReference>
<keyword evidence="9 13" id="KW-1133">Transmembrane helix</keyword>
<protein>
    <recommendedName>
        <fullName evidence="4">Probable multidrug resistance protein NorM</fullName>
    </recommendedName>
    <alternativeName>
        <fullName evidence="12">Multidrug-efflux transporter</fullName>
    </alternativeName>
</protein>
<feature type="transmembrane region" description="Helical" evidence="13">
    <location>
        <begin position="272"/>
        <end position="290"/>
    </location>
</feature>
<keyword evidence="10" id="KW-0406">Ion transport</keyword>
<comment type="similarity">
    <text evidence="3">Belongs to the multi antimicrobial extrusion (MATE) (TC 2.A.66.1) family.</text>
</comment>
<feature type="transmembrane region" description="Helical" evidence="13">
    <location>
        <begin position="72"/>
        <end position="93"/>
    </location>
</feature>
<feature type="transmembrane region" description="Helical" evidence="13">
    <location>
        <begin position="296"/>
        <end position="318"/>
    </location>
</feature>
<feature type="transmembrane region" description="Helical" evidence="13">
    <location>
        <begin position="152"/>
        <end position="171"/>
    </location>
</feature>
<dbReference type="InterPro" id="IPR048279">
    <property type="entry name" value="MdtK-like"/>
</dbReference>
<dbReference type="Pfam" id="PF01554">
    <property type="entry name" value="MatE"/>
    <property type="match status" value="2"/>
</dbReference>
<dbReference type="PANTHER" id="PTHR43298:SF2">
    <property type="entry name" value="FMN_FAD EXPORTER YEEO-RELATED"/>
    <property type="match status" value="1"/>
</dbReference>
<keyword evidence="8 13" id="KW-0812">Transmembrane</keyword>
<comment type="function">
    <text evidence="1">Multidrug efflux pump.</text>
</comment>
<feature type="transmembrane region" description="Helical" evidence="13">
    <location>
        <begin position="215"/>
        <end position="235"/>
    </location>
</feature>
<dbReference type="PIRSF" id="PIRSF006603">
    <property type="entry name" value="DinF"/>
    <property type="match status" value="1"/>
</dbReference>
<evidence type="ECO:0000256" key="5">
    <source>
        <dbReference type="ARBA" id="ARBA00022448"/>
    </source>
</evidence>
<sequence>MTKFAVPQELNQIFDKNDATSPINRRAISRDVVRLALPVIGQSLLETLVFLVDRLMLGRHSTESLASMQISGPLVWSISSVLGAFSIGSVALVGRAIGSGDRILAAATARTSILLAVGIGVTASALSLVGLDSLLALLGAGDTTVQATAARYLSIVLLAMPLLLLSMVSAAMLQAAGNTRTPFLVAMLANAVNAILDYALIFGHWGAPELGVRGAAIGSAVALALNAGILLMILARRESALTFRGWGGESAALKRLLRISFPAFGDRGVQHLGYIGFITMIGALGSTAMAANQALISIESICFLSADGFGVAAAAIVAQRLGAKHPKESAFGAWIATALAIALLSLCGLAFMLIPKLLLSAFSPDKRIILAGVPCLYVAAVAQPFMAISTVLAQGLRGAGDTKTAFYVSLAGWLVVRLSATYLFAFTLGFGLVGVWLGSTCDWIFRSIILVIVFVRGRWQLTTV</sequence>
<feature type="transmembrane region" description="Helical" evidence="13">
    <location>
        <begin position="113"/>
        <end position="140"/>
    </location>
</feature>
<evidence type="ECO:0000256" key="1">
    <source>
        <dbReference type="ARBA" id="ARBA00003408"/>
    </source>
</evidence>